<reference evidence="2 3" key="1">
    <citation type="submission" date="2015-11" db="EMBL/GenBank/DDBJ databases">
        <title>Expanding the genomic diversity of Burkholderia species for the development of highly accurate diagnostics.</title>
        <authorList>
            <person name="Sahl J."/>
            <person name="Keim P."/>
            <person name="Wagner D."/>
        </authorList>
    </citation>
    <scope>NUCLEOTIDE SEQUENCE [LARGE SCALE GENOMIC DNA]</scope>
    <source>
        <strain evidence="2 3">MSMB782WGS</strain>
    </source>
</reference>
<accession>A0A104SFR2</accession>
<dbReference type="EMBL" id="LPLU01000048">
    <property type="protein sequence ID" value="KWK79429.1"/>
    <property type="molecule type" value="Genomic_DNA"/>
</dbReference>
<dbReference type="Pfam" id="PF06223">
    <property type="entry name" value="Phage_tail_T"/>
    <property type="match status" value="1"/>
</dbReference>
<organism evidence="2 3">
    <name type="scientific">Burkholderia ubonensis</name>
    <dbReference type="NCBI Taxonomy" id="101571"/>
    <lineage>
        <taxon>Bacteria</taxon>
        <taxon>Pseudomonadati</taxon>
        <taxon>Pseudomonadota</taxon>
        <taxon>Betaproteobacteria</taxon>
        <taxon>Burkholderiales</taxon>
        <taxon>Burkholderiaceae</taxon>
        <taxon>Burkholderia</taxon>
        <taxon>Burkholderia cepacia complex</taxon>
    </lineage>
</organism>
<evidence type="ECO:0000259" key="1">
    <source>
        <dbReference type="Pfam" id="PF06223"/>
    </source>
</evidence>
<name>A0A104SFR2_9BURK</name>
<evidence type="ECO:0000313" key="3">
    <source>
        <dbReference type="Proteomes" id="UP000065504"/>
    </source>
</evidence>
<gene>
    <name evidence="2" type="ORF">WM16_07760</name>
</gene>
<proteinExistence type="predicted"/>
<feature type="domain" description="Minor tail T" evidence="1">
    <location>
        <begin position="11"/>
        <end position="71"/>
    </location>
</feature>
<dbReference type="RefSeq" id="WP_060025225.1">
    <property type="nucleotide sequence ID" value="NZ_LPAH01000089.1"/>
</dbReference>
<sequence>MSVRRCQQEVSSAEFAEWMAYSQIERFGPQMDDLRMGNVAAAIYNVNRDTKTCPDAFGPADIFGWMERPKEVPRVIEDTDEYVLEIGALFGSRLKRAPQDRISE</sequence>
<evidence type="ECO:0000313" key="2">
    <source>
        <dbReference type="EMBL" id="KWK79429.1"/>
    </source>
</evidence>
<protein>
    <recommendedName>
        <fullName evidence="1">Minor tail T domain-containing protein</fullName>
    </recommendedName>
</protein>
<comment type="caution">
    <text evidence="2">The sequence shown here is derived from an EMBL/GenBank/DDBJ whole genome shotgun (WGS) entry which is preliminary data.</text>
</comment>
<dbReference type="Proteomes" id="UP000065504">
    <property type="component" value="Unassembled WGS sequence"/>
</dbReference>
<dbReference type="AlphaFoldDB" id="A0A104SFR2"/>
<dbReference type="InterPro" id="IPR009350">
    <property type="entry name" value="Phage_tail_T"/>
</dbReference>